<dbReference type="AlphaFoldDB" id="A0A7V8J5U0"/>
<organism evidence="2 3">
    <name type="scientific">Pseudomonas putida</name>
    <name type="common">Arthrobacter siderocapsulatus</name>
    <dbReference type="NCBI Taxonomy" id="303"/>
    <lineage>
        <taxon>Bacteria</taxon>
        <taxon>Pseudomonadati</taxon>
        <taxon>Pseudomonadota</taxon>
        <taxon>Gammaproteobacteria</taxon>
        <taxon>Pseudomonadales</taxon>
        <taxon>Pseudomonadaceae</taxon>
        <taxon>Pseudomonas</taxon>
    </lineage>
</organism>
<comment type="caution">
    <text evidence="2">The sequence shown here is derived from an EMBL/GenBank/DDBJ whole genome shotgun (WGS) entry which is preliminary data.</text>
</comment>
<keyword evidence="1" id="KW-0732">Signal</keyword>
<dbReference type="EMBL" id="WOWR01000004">
    <property type="protein sequence ID" value="KAF0255932.1"/>
    <property type="molecule type" value="Genomic_DNA"/>
</dbReference>
<reference evidence="2 3" key="1">
    <citation type="submission" date="2019-12" db="EMBL/GenBank/DDBJ databases">
        <authorList>
            <person name="Woiski C."/>
        </authorList>
    </citation>
    <scope>NUCLEOTIDE SEQUENCE [LARGE SCALE GENOMIC DNA]</scope>
    <source>
        <strain evidence="2 3">BOE100</strain>
    </source>
</reference>
<sequence length="103" mass="10980">MNRTLLIAALICLPFPALAASGEETCKKISAMAGKAMEARQNGDLLEDAMSSVGDQSKFSDAMVVKAYTAPVANSSAGKKKLVSDFRNAAYAECYKNIIEPMK</sequence>
<name>A0A7V8J5U0_PSEPU</name>
<dbReference type="Proteomes" id="UP000442695">
    <property type="component" value="Unassembled WGS sequence"/>
</dbReference>
<feature type="chain" id="PRO_5031195548" evidence="1">
    <location>
        <begin position="20"/>
        <end position="103"/>
    </location>
</feature>
<feature type="signal peptide" evidence="1">
    <location>
        <begin position="1"/>
        <end position="19"/>
    </location>
</feature>
<gene>
    <name evidence="2" type="ORF">GN299_05500</name>
</gene>
<evidence type="ECO:0000256" key="1">
    <source>
        <dbReference type="SAM" id="SignalP"/>
    </source>
</evidence>
<evidence type="ECO:0000313" key="3">
    <source>
        <dbReference type="Proteomes" id="UP000442695"/>
    </source>
</evidence>
<dbReference type="RefSeq" id="WP_156858500.1">
    <property type="nucleotide sequence ID" value="NZ_WOWR01000004.1"/>
</dbReference>
<accession>A0A7V8J5U0</accession>
<evidence type="ECO:0000313" key="2">
    <source>
        <dbReference type="EMBL" id="KAF0255932.1"/>
    </source>
</evidence>
<proteinExistence type="predicted"/>
<protein>
    <submittedName>
        <fullName evidence="2">Uncharacterized protein</fullName>
    </submittedName>
</protein>